<protein>
    <recommendedName>
        <fullName evidence="1">Co-chaperone DjlA N-terminal domain-containing protein</fullName>
    </recommendedName>
</protein>
<name>A0A081C1R0_VECG1</name>
<dbReference type="AlphaFoldDB" id="A0A081C1R0"/>
<gene>
    <name evidence="2" type="ORF">U27_05489</name>
</gene>
<dbReference type="InterPro" id="IPR029024">
    <property type="entry name" value="TerB-like"/>
</dbReference>
<evidence type="ECO:0000259" key="1">
    <source>
        <dbReference type="Pfam" id="PF05099"/>
    </source>
</evidence>
<dbReference type="InterPro" id="IPR007791">
    <property type="entry name" value="DjlA_N"/>
</dbReference>
<dbReference type="Gene3D" id="1.10.3680.10">
    <property type="entry name" value="TerB-like"/>
    <property type="match status" value="1"/>
</dbReference>
<organism evidence="2">
    <name type="scientific">Vecturithrix granuli</name>
    <dbReference type="NCBI Taxonomy" id="1499967"/>
    <lineage>
        <taxon>Bacteria</taxon>
        <taxon>Candidatus Moduliflexota</taxon>
        <taxon>Candidatus Vecturitrichia</taxon>
        <taxon>Candidatus Vecturitrichales</taxon>
        <taxon>Candidatus Vecturitrichaceae</taxon>
        <taxon>Candidatus Vecturithrix</taxon>
    </lineage>
</organism>
<dbReference type="HOGENOM" id="CLU_1275622_0_0_0"/>
<sequence length="216" mass="23725">MNGSIHPLKNYPEDQKIDYLCLVASIAVADGVMSDDEISILREFCESIGIGEVGIGVILGTIGDPSILDGQATLSRLTHTDLKFTLLTDMLCMAYADGRISPAEREEIHNIAAKLEISSEQIHAVDEYLKSLFSMTADETDYLANHTSSILIQAGIPVEAITLSGFVDHLRTKNLTSGRATWGKESGTGIAHLLRPGNYFGIRWLFNKIRTKDDRE</sequence>
<feature type="domain" description="Co-chaperone DjlA N-terminal" evidence="1">
    <location>
        <begin position="78"/>
        <end position="125"/>
    </location>
</feature>
<dbReference type="EMBL" id="DF820467">
    <property type="protein sequence ID" value="GAK58515.1"/>
    <property type="molecule type" value="Genomic_DNA"/>
</dbReference>
<dbReference type="CDD" id="cd07177">
    <property type="entry name" value="terB_like"/>
    <property type="match status" value="1"/>
</dbReference>
<dbReference type="SUPFAM" id="SSF158682">
    <property type="entry name" value="TerB-like"/>
    <property type="match status" value="1"/>
</dbReference>
<keyword evidence="3" id="KW-1185">Reference proteome</keyword>
<evidence type="ECO:0000313" key="2">
    <source>
        <dbReference type="EMBL" id="GAK58515.1"/>
    </source>
</evidence>
<proteinExistence type="predicted"/>
<dbReference type="Pfam" id="PF05099">
    <property type="entry name" value="TerB"/>
    <property type="match status" value="1"/>
</dbReference>
<dbReference type="STRING" id="1499967.U27_05489"/>
<evidence type="ECO:0000313" key="3">
    <source>
        <dbReference type="Proteomes" id="UP000030661"/>
    </source>
</evidence>
<dbReference type="Proteomes" id="UP000030661">
    <property type="component" value="Unassembled WGS sequence"/>
</dbReference>
<dbReference type="eggNOG" id="COG4103">
    <property type="taxonomic scope" value="Bacteria"/>
</dbReference>
<accession>A0A081C1R0</accession>
<reference evidence="2" key="1">
    <citation type="journal article" date="2015" name="PeerJ">
        <title>First genomic representation of candidate bacterial phylum KSB3 points to enhanced environmental sensing as a trigger of wastewater bulking.</title>
        <authorList>
            <person name="Sekiguchi Y."/>
            <person name="Ohashi A."/>
            <person name="Parks D.H."/>
            <person name="Yamauchi T."/>
            <person name="Tyson G.W."/>
            <person name="Hugenholtz P."/>
        </authorList>
    </citation>
    <scope>NUCLEOTIDE SEQUENCE [LARGE SCALE GENOMIC DNA]</scope>
</reference>